<proteinExistence type="predicted"/>
<comment type="caution">
    <text evidence="2">The sequence shown here is derived from an EMBL/GenBank/DDBJ whole genome shotgun (WGS) entry which is preliminary data.</text>
</comment>
<evidence type="ECO:0000313" key="3">
    <source>
        <dbReference type="Proteomes" id="UP000823405"/>
    </source>
</evidence>
<sequence>TKMQQTGAGVKEMSGADSFDEQLELDCRHYKRMEKLFGKNPHLVPAFCITTGLSKGQSIINLSSRTKNVKVQQAPVGESVDRGIPKGVVDVESWTRGENYNHLFDDEAFEADQDHIQDPQGVSKNYEGVAFSRYRSQRGSTIISNTESKKRPHDVAKGESDTISNSNLHRAGPQNLYTHQPPGKNKSLTNDMLNELLFIKLHKSKGKTDNPDPETTAQSQLDREIALNQQKHLHDIKAMQMKTEMELKRLKGEALLYGVLNDKSPEELDAIEARFNRMIRSVTSTAAAADADNAEDLSAQIVKDPTPRVPENPTLHLAEVSAPRVLEKHSAPPADDLNPPVTESSTIRAAEDTAE</sequence>
<name>A0A9P6QRW1_9FUNG</name>
<evidence type="ECO:0000313" key="2">
    <source>
        <dbReference type="EMBL" id="KAG0285730.1"/>
    </source>
</evidence>
<dbReference type="Proteomes" id="UP000823405">
    <property type="component" value="Unassembled WGS sequence"/>
</dbReference>
<reference evidence="2" key="1">
    <citation type="journal article" date="2020" name="Fungal Divers.">
        <title>Resolving the Mortierellaceae phylogeny through synthesis of multi-gene phylogenetics and phylogenomics.</title>
        <authorList>
            <person name="Vandepol N."/>
            <person name="Liber J."/>
            <person name="Desiro A."/>
            <person name="Na H."/>
            <person name="Kennedy M."/>
            <person name="Barry K."/>
            <person name="Grigoriev I.V."/>
            <person name="Miller A.N."/>
            <person name="O'Donnell K."/>
            <person name="Stajich J.E."/>
            <person name="Bonito G."/>
        </authorList>
    </citation>
    <scope>NUCLEOTIDE SEQUENCE</scope>
    <source>
        <strain evidence="2">NVP60</strain>
    </source>
</reference>
<protein>
    <submittedName>
        <fullName evidence="2">Uncharacterized protein</fullName>
    </submittedName>
</protein>
<keyword evidence="3" id="KW-1185">Reference proteome</keyword>
<feature type="region of interest" description="Disordered" evidence="1">
    <location>
        <begin position="323"/>
        <end position="355"/>
    </location>
</feature>
<organism evidence="2 3">
    <name type="scientific">Linnemannia gamsii</name>
    <dbReference type="NCBI Taxonomy" id="64522"/>
    <lineage>
        <taxon>Eukaryota</taxon>
        <taxon>Fungi</taxon>
        <taxon>Fungi incertae sedis</taxon>
        <taxon>Mucoromycota</taxon>
        <taxon>Mortierellomycotina</taxon>
        <taxon>Mortierellomycetes</taxon>
        <taxon>Mortierellales</taxon>
        <taxon>Mortierellaceae</taxon>
        <taxon>Linnemannia</taxon>
    </lineage>
</organism>
<evidence type="ECO:0000256" key="1">
    <source>
        <dbReference type="SAM" id="MobiDB-lite"/>
    </source>
</evidence>
<dbReference type="EMBL" id="JAAAIN010003434">
    <property type="protein sequence ID" value="KAG0285730.1"/>
    <property type="molecule type" value="Genomic_DNA"/>
</dbReference>
<dbReference type="OrthoDB" id="10427073at2759"/>
<dbReference type="AlphaFoldDB" id="A0A9P6QRW1"/>
<feature type="compositionally biased region" description="Basic and acidic residues" evidence="1">
    <location>
        <begin position="147"/>
        <end position="160"/>
    </location>
</feature>
<feature type="region of interest" description="Disordered" evidence="1">
    <location>
        <begin position="140"/>
        <end position="188"/>
    </location>
</feature>
<accession>A0A9P6QRW1</accession>
<feature type="non-terminal residue" evidence="2">
    <location>
        <position position="1"/>
    </location>
</feature>
<gene>
    <name evidence="2" type="ORF">BGZ97_007696</name>
</gene>